<dbReference type="OrthoDB" id="4356994at2759"/>
<keyword evidence="3" id="KW-0805">Transcription regulation</keyword>
<evidence type="ECO:0000256" key="3">
    <source>
        <dbReference type="ARBA" id="ARBA00023015"/>
    </source>
</evidence>
<feature type="region of interest" description="Disordered" evidence="6">
    <location>
        <begin position="1"/>
        <end position="26"/>
    </location>
</feature>
<dbReference type="PROSITE" id="PS50048">
    <property type="entry name" value="ZN2_CY6_FUNGAL_2"/>
    <property type="match status" value="1"/>
</dbReference>
<proteinExistence type="predicted"/>
<evidence type="ECO:0000256" key="2">
    <source>
        <dbReference type="ARBA" id="ARBA00022723"/>
    </source>
</evidence>
<accession>A0A9P4GD32</accession>
<dbReference type="SUPFAM" id="SSF57701">
    <property type="entry name" value="Zn2/Cys6 DNA-binding domain"/>
    <property type="match status" value="1"/>
</dbReference>
<evidence type="ECO:0000256" key="4">
    <source>
        <dbReference type="ARBA" id="ARBA00023163"/>
    </source>
</evidence>
<keyword evidence="4" id="KW-0804">Transcription</keyword>
<organism evidence="8 9">
    <name type="scientific">Cucurbitaria berberidis CBS 394.84</name>
    <dbReference type="NCBI Taxonomy" id="1168544"/>
    <lineage>
        <taxon>Eukaryota</taxon>
        <taxon>Fungi</taxon>
        <taxon>Dikarya</taxon>
        <taxon>Ascomycota</taxon>
        <taxon>Pezizomycotina</taxon>
        <taxon>Dothideomycetes</taxon>
        <taxon>Pleosporomycetidae</taxon>
        <taxon>Pleosporales</taxon>
        <taxon>Pleosporineae</taxon>
        <taxon>Cucurbitariaceae</taxon>
        <taxon>Cucurbitaria</taxon>
    </lineage>
</organism>
<gene>
    <name evidence="8" type="ORF">K460DRAFT_368549</name>
</gene>
<evidence type="ECO:0000313" key="8">
    <source>
        <dbReference type="EMBL" id="KAF1843688.1"/>
    </source>
</evidence>
<evidence type="ECO:0000259" key="7">
    <source>
        <dbReference type="PROSITE" id="PS50048"/>
    </source>
</evidence>
<comment type="subcellular location">
    <subcellularLocation>
        <location evidence="1">Nucleus</location>
    </subcellularLocation>
</comment>
<keyword evidence="2" id="KW-0479">Metal-binding</keyword>
<dbReference type="PANTHER" id="PTHR47338:SF5">
    <property type="entry name" value="ZN(II)2CYS6 TRANSCRIPTION FACTOR (EUROFUNG)"/>
    <property type="match status" value="1"/>
</dbReference>
<dbReference type="PANTHER" id="PTHR47338">
    <property type="entry name" value="ZN(II)2CYS6 TRANSCRIPTION FACTOR (EUROFUNG)-RELATED"/>
    <property type="match status" value="1"/>
</dbReference>
<feature type="compositionally biased region" description="Basic and acidic residues" evidence="6">
    <location>
        <begin position="1"/>
        <end position="10"/>
    </location>
</feature>
<evidence type="ECO:0000256" key="5">
    <source>
        <dbReference type="ARBA" id="ARBA00023242"/>
    </source>
</evidence>
<evidence type="ECO:0000313" key="9">
    <source>
        <dbReference type="Proteomes" id="UP000800039"/>
    </source>
</evidence>
<feature type="region of interest" description="Disordered" evidence="6">
    <location>
        <begin position="614"/>
        <end position="643"/>
    </location>
</feature>
<feature type="compositionally biased region" description="Basic and acidic residues" evidence="6">
    <location>
        <begin position="626"/>
        <end position="636"/>
    </location>
</feature>
<dbReference type="InterPro" id="IPR036864">
    <property type="entry name" value="Zn2-C6_fun-type_DNA-bd_sf"/>
</dbReference>
<dbReference type="GO" id="GO:0000981">
    <property type="term" value="F:DNA-binding transcription factor activity, RNA polymerase II-specific"/>
    <property type="evidence" value="ECO:0007669"/>
    <property type="project" value="InterPro"/>
</dbReference>
<dbReference type="AlphaFoldDB" id="A0A9P4GD32"/>
<dbReference type="Proteomes" id="UP000800039">
    <property type="component" value="Unassembled WGS sequence"/>
</dbReference>
<dbReference type="SMART" id="SM00066">
    <property type="entry name" value="GAL4"/>
    <property type="match status" value="1"/>
</dbReference>
<sequence>MALPQYDDKQQTQQQPATRPEKAPRVKLTAACEPCRKRKGRCSRHIPCDFCVKHSIRCEFNYNRQRRGPRCRKQNREPAIQRPLRPFSAAVQSIEHAPPQVAPAMPTEEVRELEELQDDEDDNDDNEDEENEDDEDDENYEEAEDNTLLRDTITMILDSDEHDPSGWRPPVELILHLLAVFETHGLKHSCWIWIWGPGSFLQQLAQEGCSRAMLFSICATSFKFSRHRSILFKTRAASHQQFAATARRCLIAAPDRNGVLDRVQCLCVLARYEMGESNGLQAWCDISTAFTLIRVARADEAHTATNQGAMNRLLMCLQVTERELCLGHNLEPSADSIHHALALSSDPYETHSATQITAILDLMLSIERYSKGPYTAPLTPLWSVDSEFMNHRQALDKYLVQNLPRLQFASEELLQDDDEIGKKLDDLYCALAWHCSVVLLNRVFLPRIVSRQPHRDSSRESPLPLDSTDFPSVPKGFLAEQIVSCESSALSICDICSNVLDCDSFLISPFIGYCCFQSSIVLINQLRRTKAADSKIAEQLKINLTILSVIRKFHKPAHAWLETIFKIHRYNNSVPTAASSAVDMFATFFSRFENIREPAFVPLKPSTIIPSPVLSRPISSSPRQVLDNESREKGPHASETSDLNKAIQRAQLIEEYKSRLQSHILDIDDGQVTRKSSQHSVVRDENIVPIQSPFQQEDNQDMNAPAHQNEFNATTTMPSEMDMSGLHSSPQQAMTLATTTIDTQKPAELDPHMTHDSMSMMDAMAGLDYSSTEAFDFLPFIDLDDRQLQSFPAYPFTSNLESMLSASAERNLWL</sequence>
<protein>
    <recommendedName>
        <fullName evidence="7">Zn(2)-C6 fungal-type domain-containing protein</fullName>
    </recommendedName>
</protein>
<evidence type="ECO:0000256" key="1">
    <source>
        <dbReference type="ARBA" id="ARBA00004123"/>
    </source>
</evidence>
<dbReference type="CDD" id="cd00067">
    <property type="entry name" value="GAL4"/>
    <property type="match status" value="1"/>
</dbReference>
<dbReference type="GeneID" id="63851050"/>
<name>A0A9P4GD32_9PLEO</name>
<dbReference type="InterPro" id="IPR050815">
    <property type="entry name" value="TF_fung"/>
</dbReference>
<keyword evidence="9" id="KW-1185">Reference proteome</keyword>
<keyword evidence="5" id="KW-0539">Nucleus</keyword>
<dbReference type="PROSITE" id="PS00463">
    <property type="entry name" value="ZN2_CY6_FUNGAL_1"/>
    <property type="match status" value="1"/>
</dbReference>
<dbReference type="Gene3D" id="4.10.240.10">
    <property type="entry name" value="Zn(2)-C6 fungal-type DNA-binding domain"/>
    <property type="match status" value="1"/>
</dbReference>
<dbReference type="CDD" id="cd12148">
    <property type="entry name" value="fungal_TF_MHR"/>
    <property type="match status" value="1"/>
</dbReference>
<dbReference type="Pfam" id="PF00172">
    <property type="entry name" value="Zn_clus"/>
    <property type="match status" value="1"/>
</dbReference>
<feature type="domain" description="Zn(2)-C6 fungal-type" evidence="7">
    <location>
        <begin position="31"/>
        <end position="60"/>
    </location>
</feature>
<dbReference type="EMBL" id="ML976617">
    <property type="protein sequence ID" value="KAF1843688.1"/>
    <property type="molecule type" value="Genomic_DNA"/>
</dbReference>
<feature type="region of interest" description="Disordered" evidence="6">
    <location>
        <begin position="97"/>
        <end position="145"/>
    </location>
</feature>
<comment type="caution">
    <text evidence="8">The sequence shown here is derived from an EMBL/GenBank/DDBJ whole genome shotgun (WGS) entry which is preliminary data.</text>
</comment>
<dbReference type="GO" id="GO:0005634">
    <property type="term" value="C:nucleus"/>
    <property type="evidence" value="ECO:0007669"/>
    <property type="project" value="UniProtKB-SubCell"/>
</dbReference>
<dbReference type="GO" id="GO:0008270">
    <property type="term" value="F:zinc ion binding"/>
    <property type="evidence" value="ECO:0007669"/>
    <property type="project" value="InterPro"/>
</dbReference>
<dbReference type="RefSeq" id="XP_040786251.1">
    <property type="nucleotide sequence ID" value="XM_040933799.1"/>
</dbReference>
<dbReference type="InterPro" id="IPR001138">
    <property type="entry name" value="Zn2Cys6_DnaBD"/>
</dbReference>
<reference evidence="8" key="1">
    <citation type="submission" date="2020-01" db="EMBL/GenBank/DDBJ databases">
        <authorList>
            <consortium name="DOE Joint Genome Institute"/>
            <person name="Haridas S."/>
            <person name="Albert R."/>
            <person name="Binder M."/>
            <person name="Bloem J."/>
            <person name="Labutti K."/>
            <person name="Salamov A."/>
            <person name="Andreopoulos B."/>
            <person name="Baker S.E."/>
            <person name="Barry K."/>
            <person name="Bills G."/>
            <person name="Bluhm B.H."/>
            <person name="Cannon C."/>
            <person name="Castanera R."/>
            <person name="Culley D.E."/>
            <person name="Daum C."/>
            <person name="Ezra D."/>
            <person name="Gonzalez J.B."/>
            <person name="Henrissat B."/>
            <person name="Kuo A."/>
            <person name="Liang C."/>
            <person name="Lipzen A."/>
            <person name="Lutzoni F."/>
            <person name="Magnuson J."/>
            <person name="Mondo S."/>
            <person name="Nolan M."/>
            <person name="Ohm R."/>
            <person name="Pangilinan J."/>
            <person name="Park H.-J."/>
            <person name="Ramirez L."/>
            <person name="Alfaro M."/>
            <person name="Sun H."/>
            <person name="Tritt A."/>
            <person name="Yoshinaga Y."/>
            <person name="Zwiers L.-H."/>
            <person name="Turgeon B.G."/>
            <person name="Goodwin S.B."/>
            <person name="Spatafora J.W."/>
            <person name="Crous P.W."/>
            <person name="Grigoriev I.V."/>
        </authorList>
    </citation>
    <scope>NUCLEOTIDE SEQUENCE</scope>
    <source>
        <strain evidence="8">CBS 394.84</strain>
    </source>
</reference>
<evidence type="ECO:0000256" key="6">
    <source>
        <dbReference type="SAM" id="MobiDB-lite"/>
    </source>
</evidence>
<feature type="compositionally biased region" description="Acidic residues" evidence="6">
    <location>
        <begin position="115"/>
        <end position="145"/>
    </location>
</feature>